<dbReference type="EMBL" id="JABCKV010000044">
    <property type="protein sequence ID" value="KAG5645292.1"/>
    <property type="molecule type" value="Genomic_DNA"/>
</dbReference>
<protein>
    <recommendedName>
        <fullName evidence="2">AB hydrolase-1 domain-containing protein</fullName>
    </recommendedName>
</protein>
<dbReference type="AlphaFoldDB" id="A0A9P7GDN6"/>
<feature type="domain" description="AB hydrolase-1" evidence="2">
    <location>
        <begin position="66"/>
        <end position="156"/>
    </location>
</feature>
<dbReference type="SUPFAM" id="SSF53474">
    <property type="entry name" value="alpha/beta-Hydrolases"/>
    <property type="match status" value="1"/>
</dbReference>
<dbReference type="OrthoDB" id="408373at2759"/>
<feature type="chain" id="PRO_5040475090" description="AB hydrolase-1 domain-containing protein" evidence="1">
    <location>
        <begin position="23"/>
        <end position="167"/>
    </location>
</feature>
<keyword evidence="1" id="KW-0732">Signal</keyword>
<keyword evidence="4" id="KW-1185">Reference proteome</keyword>
<feature type="signal peptide" evidence="1">
    <location>
        <begin position="1"/>
        <end position="22"/>
    </location>
</feature>
<feature type="non-terminal residue" evidence="3">
    <location>
        <position position="167"/>
    </location>
</feature>
<evidence type="ECO:0000256" key="1">
    <source>
        <dbReference type="SAM" id="SignalP"/>
    </source>
</evidence>
<comment type="caution">
    <text evidence="3">The sequence shown here is derived from an EMBL/GenBank/DDBJ whole genome shotgun (WGS) entry which is preliminary data.</text>
</comment>
<dbReference type="Gene3D" id="3.40.50.1820">
    <property type="entry name" value="alpha/beta hydrolase"/>
    <property type="match status" value="1"/>
</dbReference>
<dbReference type="InterPro" id="IPR000073">
    <property type="entry name" value="AB_hydrolase_1"/>
</dbReference>
<gene>
    <name evidence="3" type="ORF">DXG03_006594</name>
</gene>
<dbReference type="Pfam" id="PF00561">
    <property type="entry name" value="Abhydrolase_1"/>
    <property type="match status" value="1"/>
</dbReference>
<proteinExistence type="predicted"/>
<organism evidence="3 4">
    <name type="scientific">Asterophora parasitica</name>
    <dbReference type="NCBI Taxonomy" id="117018"/>
    <lineage>
        <taxon>Eukaryota</taxon>
        <taxon>Fungi</taxon>
        <taxon>Dikarya</taxon>
        <taxon>Basidiomycota</taxon>
        <taxon>Agaricomycotina</taxon>
        <taxon>Agaricomycetes</taxon>
        <taxon>Agaricomycetidae</taxon>
        <taxon>Agaricales</taxon>
        <taxon>Tricholomatineae</taxon>
        <taxon>Lyophyllaceae</taxon>
        <taxon>Asterophora</taxon>
    </lineage>
</organism>
<dbReference type="Proteomes" id="UP000775547">
    <property type="component" value="Unassembled WGS sequence"/>
</dbReference>
<accession>A0A9P7GDN6</accession>
<evidence type="ECO:0000259" key="2">
    <source>
        <dbReference type="Pfam" id="PF00561"/>
    </source>
</evidence>
<reference evidence="3" key="1">
    <citation type="submission" date="2020-07" db="EMBL/GenBank/DDBJ databases">
        <authorList>
            <person name="Nieuwenhuis M."/>
            <person name="Van De Peppel L.J.J."/>
        </authorList>
    </citation>
    <scope>NUCLEOTIDE SEQUENCE</scope>
    <source>
        <strain evidence="3">AP01</strain>
        <tissue evidence="3">Mycelium</tissue>
    </source>
</reference>
<reference evidence="3" key="2">
    <citation type="submission" date="2021-10" db="EMBL/GenBank/DDBJ databases">
        <title>Phylogenomics reveals ancestral predisposition of the termite-cultivated fungus Termitomyces towards a domesticated lifestyle.</title>
        <authorList>
            <person name="Auxier B."/>
            <person name="Grum-Grzhimaylo A."/>
            <person name="Cardenas M.E."/>
            <person name="Lodge J.D."/>
            <person name="Laessoe T."/>
            <person name="Pedersen O."/>
            <person name="Smith M.E."/>
            <person name="Kuyper T.W."/>
            <person name="Franco-Molano E.A."/>
            <person name="Baroni T.J."/>
            <person name="Aanen D.K."/>
        </authorList>
    </citation>
    <scope>NUCLEOTIDE SEQUENCE</scope>
    <source>
        <strain evidence="3">AP01</strain>
        <tissue evidence="3">Mycelium</tissue>
    </source>
</reference>
<sequence>MHGSNVVLAALILLSCIRRSYAQFNPREYPKKIAKCHALKRMHDGNAETIELGLRYVDINPSTTQTILMVHGWPSLWSTWSNQIQEFKNDYHLVIPDLRGFGESEHPGDPQASGNMADMADDLRCILQHARVTSAICMGHDWGSQICYEAARMRPDIFTVVIGAVVP</sequence>
<evidence type="ECO:0000313" key="4">
    <source>
        <dbReference type="Proteomes" id="UP000775547"/>
    </source>
</evidence>
<dbReference type="InterPro" id="IPR029058">
    <property type="entry name" value="AB_hydrolase_fold"/>
</dbReference>
<dbReference type="PANTHER" id="PTHR43329">
    <property type="entry name" value="EPOXIDE HYDROLASE"/>
    <property type="match status" value="1"/>
</dbReference>
<name>A0A9P7GDN6_9AGAR</name>
<evidence type="ECO:0000313" key="3">
    <source>
        <dbReference type="EMBL" id="KAG5645292.1"/>
    </source>
</evidence>